<feature type="transmembrane region" description="Helical" evidence="1">
    <location>
        <begin position="198"/>
        <end position="222"/>
    </location>
</feature>
<accession>A0A0R3PG44</accession>
<reference evidence="4" key="1">
    <citation type="submission" date="2017-02" db="UniProtKB">
        <authorList>
            <consortium name="WormBaseParasite"/>
        </authorList>
    </citation>
    <scope>IDENTIFICATION</scope>
</reference>
<name>A0A0R3PG44_ANGCS</name>
<dbReference type="InterPro" id="IPR008574">
    <property type="entry name" value="Nematodes_ZYG-11_interact"/>
</dbReference>
<dbReference type="WBParaSite" id="ACOC_0000321301-mRNA-1">
    <property type="protein sequence ID" value="ACOC_0000321301-mRNA-1"/>
    <property type="gene ID" value="ACOC_0000321301"/>
</dbReference>
<evidence type="ECO:0000256" key="1">
    <source>
        <dbReference type="SAM" id="Phobius"/>
    </source>
</evidence>
<dbReference type="Pfam" id="PF05884">
    <property type="entry name" value="ZYG-11_interact"/>
    <property type="match status" value="1"/>
</dbReference>
<dbReference type="EMBL" id="UYYA01000880">
    <property type="protein sequence ID" value="VDM54799.1"/>
    <property type="molecule type" value="Genomic_DNA"/>
</dbReference>
<dbReference type="Proteomes" id="UP000267027">
    <property type="component" value="Unassembled WGS sequence"/>
</dbReference>
<gene>
    <name evidence="2" type="ORF">ACOC_LOCUS3214</name>
</gene>
<dbReference type="PANTHER" id="PTHR31176">
    <property type="entry name" value="MFS DOMAIN-CONTAINING PROTEIN-RELATED"/>
    <property type="match status" value="1"/>
</dbReference>
<keyword evidence="3" id="KW-1185">Reference proteome</keyword>
<evidence type="ECO:0000313" key="2">
    <source>
        <dbReference type="EMBL" id="VDM54799.1"/>
    </source>
</evidence>
<evidence type="ECO:0000313" key="3">
    <source>
        <dbReference type="Proteomes" id="UP000267027"/>
    </source>
</evidence>
<sequence>MHAVVEAVEGYRHEMEDAVQTIEAYSQPAQQMIEETRNQVEPQTQQLITAVQDTQQRPLLRCLRGPLIFFANAGIVVGSYILGPLLSAFLGKSGAALLAFLAIPGYAHYSITKNSGGGDDAAIRFQVLSLASVQGVLMGFVINSLYLSSIPFAVLTPAITALSFPVLSSRILALLAGTIGAAIIFNFAVGLVTGNLSFTYFLLSLTFGGIAAVVMQLIFKNLHEEARGCVYQNALNYGFIIAKGTFFLLFGSYKQEVNH</sequence>
<feature type="transmembrane region" description="Helical" evidence="1">
    <location>
        <begin position="89"/>
        <end position="109"/>
    </location>
</feature>
<proteinExistence type="predicted"/>
<dbReference type="AlphaFoldDB" id="A0A0R3PG44"/>
<reference evidence="2 3" key="2">
    <citation type="submission" date="2018-11" db="EMBL/GenBank/DDBJ databases">
        <authorList>
            <consortium name="Pathogen Informatics"/>
        </authorList>
    </citation>
    <scope>NUCLEOTIDE SEQUENCE [LARGE SCALE GENOMIC DNA]</scope>
    <source>
        <strain evidence="2 3">Costa Rica</strain>
    </source>
</reference>
<feature type="transmembrane region" description="Helical" evidence="1">
    <location>
        <begin position="234"/>
        <end position="253"/>
    </location>
</feature>
<feature type="transmembrane region" description="Helical" evidence="1">
    <location>
        <begin position="65"/>
        <end position="83"/>
    </location>
</feature>
<organism evidence="4">
    <name type="scientific">Angiostrongylus costaricensis</name>
    <name type="common">Nematode worm</name>
    <dbReference type="NCBI Taxonomy" id="334426"/>
    <lineage>
        <taxon>Eukaryota</taxon>
        <taxon>Metazoa</taxon>
        <taxon>Ecdysozoa</taxon>
        <taxon>Nematoda</taxon>
        <taxon>Chromadorea</taxon>
        <taxon>Rhabditida</taxon>
        <taxon>Rhabditina</taxon>
        <taxon>Rhabditomorpha</taxon>
        <taxon>Strongyloidea</taxon>
        <taxon>Metastrongylidae</taxon>
        <taxon>Angiostrongylus</taxon>
    </lineage>
</organism>
<dbReference type="OrthoDB" id="5857697at2759"/>
<evidence type="ECO:0000313" key="4">
    <source>
        <dbReference type="WBParaSite" id="ACOC_0000321301-mRNA-1"/>
    </source>
</evidence>
<dbReference type="OMA" id="AFICAVM"/>
<protein>
    <submittedName>
        <fullName evidence="4">DUF4203 domain-containing protein</fullName>
    </submittedName>
</protein>
<keyword evidence="1" id="KW-1133">Transmembrane helix</keyword>
<keyword evidence="1" id="KW-0812">Transmembrane</keyword>
<dbReference type="PANTHER" id="PTHR31176:SF1">
    <property type="entry name" value="MFS DOMAIN-CONTAINING PROTEIN-RELATED"/>
    <property type="match status" value="1"/>
</dbReference>
<keyword evidence="1" id="KW-0472">Membrane</keyword>
<feature type="transmembrane region" description="Helical" evidence="1">
    <location>
        <begin position="171"/>
        <end position="192"/>
    </location>
</feature>